<name>A0A9W6U4S2_9STRA</name>
<keyword evidence="2" id="KW-1185">Reference proteome</keyword>
<evidence type="ECO:0000313" key="1">
    <source>
        <dbReference type="EMBL" id="GMF25853.1"/>
    </source>
</evidence>
<dbReference type="EMBL" id="BSXW01000574">
    <property type="protein sequence ID" value="GMF25853.1"/>
    <property type="molecule type" value="Genomic_DNA"/>
</dbReference>
<comment type="caution">
    <text evidence="1">The sequence shown here is derived from an EMBL/GenBank/DDBJ whole genome shotgun (WGS) entry which is preliminary data.</text>
</comment>
<reference evidence="1" key="1">
    <citation type="submission" date="2023-04" db="EMBL/GenBank/DDBJ databases">
        <title>Phytophthora lilii NBRC 32176.</title>
        <authorList>
            <person name="Ichikawa N."/>
            <person name="Sato H."/>
            <person name="Tonouchi N."/>
        </authorList>
    </citation>
    <scope>NUCLEOTIDE SEQUENCE</scope>
    <source>
        <strain evidence="1">NBRC 32176</strain>
    </source>
</reference>
<accession>A0A9W6U4S2</accession>
<sequence length="119" mass="13326">MRLDGTTAVLARAGMSLDIIEVVAERHCCQSSTANLQQIVTLSEDSRPRNDSLQILYPAQNTVLLLEQLPYPFCPILELNSIDVLSQRHHMLKLTSENNLEPPQSPKLAIDFPLHPIDL</sequence>
<dbReference type="Proteomes" id="UP001165083">
    <property type="component" value="Unassembled WGS sequence"/>
</dbReference>
<dbReference type="AlphaFoldDB" id="A0A9W6U4S2"/>
<protein>
    <submittedName>
        <fullName evidence="1">Unnamed protein product</fullName>
    </submittedName>
</protein>
<proteinExistence type="predicted"/>
<evidence type="ECO:0000313" key="2">
    <source>
        <dbReference type="Proteomes" id="UP001165083"/>
    </source>
</evidence>
<gene>
    <name evidence="1" type="ORF">Plil01_001071200</name>
</gene>
<organism evidence="1 2">
    <name type="scientific">Phytophthora lilii</name>
    <dbReference type="NCBI Taxonomy" id="2077276"/>
    <lineage>
        <taxon>Eukaryota</taxon>
        <taxon>Sar</taxon>
        <taxon>Stramenopiles</taxon>
        <taxon>Oomycota</taxon>
        <taxon>Peronosporomycetes</taxon>
        <taxon>Peronosporales</taxon>
        <taxon>Peronosporaceae</taxon>
        <taxon>Phytophthora</taxon>
    </lineage>
</organism>